<reference evidence="2" key="1">
    <citation type="submission" date="2018-05" db="EMBL/GenBank/DDBJ databases">
        <authorList>
            <person name="Lanie J.A."/>
            <person name="Ng W.-L."/>
            <person name="Kazmierczak K.M."/>
            <person name="Andrzejewski T.M."/>
            <person name="Davidsen T.M."/>
            <person name="Wayne K.J."/>
            <person name="Tettelin H."/>
            <person name="Glass J.I."/>
            <person name="Rusch D."/>
            <person name="Podicherti R."/>
            <person name="Tsui H.-C.T."/>
            <person name="Winkler M.E."/>
        </authorList>
    </citation>
    <scope>NUCLEOTIDE SEQUENCE</scope>
</reference>
<gene>
    <name evidence="2" type="ORF">METZ01_LOCUS21547</name>
</gene>
<feature type="non-terminal residue" evidence="2">
    <location>
        <position position="1"/>
    </location>
</feature>
<dbReference type="NCBIfam" id="TIGR03936">
    <property type="entry name" value="sam_1_link_chp"/>
    <property type="match status" value="1"/>
</dbReference>
<dbReference type="EMBL" id="UINC01001040">
    <property type="protein sequence ID" value="SUZ68693.1"/>
    <property type="molecule type" value="Genomic_DNA"/>
</dbReference>
<accession>A0A381PT99</accession>
<organism evidence="2">
    <name type="scientific">marine metagenome</name>
    <dbReference type="NCBI Taxonomy" id="408172"/>
    <lineage>
        <taxon>unclassified sequences</taxon>
        <taxon>metagenomes</taxon>
        <taxon>ecological metagenomes</taxon>
    </lineage>
</organism>
<evidence type="ECO:0000259" key="1">
    <source>
        <dbReference type="Pfam" id="PF10105"/>
    </source>
</evidence>
<dbReference type="Pfam" id="PF10105">
    <property type="entry name" value="DUF2344"/>
    <property type="match status" value="1"/>
</dbReference>
<proteinExistence type="predicted"/>
<feature type="domain" description="DUF2344" evidence="1">
    <location>
        <begin position="2"/>
        <end position="182"/>
    </location>
</feature>
<dbReference type="InterPro" id="IPR018768">
    <property type="entry name" value="DUF2344"/>
</dbReference>
<name>A0A381PT99_9ZZZZ</name>
<protein>
    <recommendedName>
        <fullName evidence="1">DUF2344 domain-containing protein</fullName>
    </recommendedName>
</protein>
<dbReference type="AlphaFoldDB" id="A0A381PT99"/>
<sequence length="248" mass="27660">VRLRIQFSKIGKVRFVGHRDVARIVERALRRCGTPVTYSQGFSPRMRLSFGLALPTCYESEAEYLDVPLDPEHVVDDGVMCVGWGRGKSCSTEQLRTTLNETLPEGFEVTALVIEPKGGPSLQESVTSCTWRFDIRGATLNSVEQAIAVALESATIDVERTKKNEILRENIRDGVRELRIDGISELGPIVVTELSAKPRVIRPSELLQVIAPGSELGIARRTHQWIEREGKRNEPLMPTNSQKLKDLA</sequence>
<evidence type="ECO:0000313" key="2">
    <source>
        <dbReference type="EMBL" id="SUZ68693.1"/>
    </source>
</evidence>